<name>A0A380ZTR2_9FLAO</name>
<dbReference type="InterPro" id="IPR021326">
    <property type="entry name" value="DUF2931"/>
</dbReference>
<gene>
    <name evidence="1" type="ORF">NCTC11661_01879</name>
</gene>
<dbReference type="EMBL" id="UFTJ01000003">
    <property type="protein sequence ID" value="SUV52737.1"/>
    <property type="molecule type" value="Genomic_DNA"/>
</dbReference>
<dbReference type="AlphaFoldDB" id="A0A380ZTR2"/>
<protein>
    <submittedName>
        <fullName evidence="1">Protein of uncharacterized function (DUF2931)</fullName>
    </submittedName>
</protein>
<sequence>MDKLKTLLYLFLFTHLINCQDMKKTPQFHVEISSPTPKYRIEPIIDKIKTLENIPAGLPYGGTSGEWGNSGKRWTEQYGTPIGADIIYYSPYESIYYHLNADFPIETIKDYMERAYANDEALLEFHKEPLQKYKRLGRYEEFAHPIRPYNSFSELVFGFAPKGMVVVWLRFGAGVQIELGRYQATIIKDDKELEKKLFSSWSMTRQEVKERDFNANASPKEWEDYRTKYIYAPIFSSQNSGLRLFRMWMDYYNGEEELFFRPWINEPSYEKRALPKQLNFTWETGKNQQYTGHAYFDWKRINEIFKKAEGSSKLEFKIASDNSSFQILLNNQPLPVDSIRIFQTNEKYNDSYK</sequence>
<dbReference type="Proteomes" id="UP000255515">
    <property type="component" value="Unassembled WGS sequence"/>
</dbReference>
<accession>A0A380ZTR2</accession>
<organism evidence="1 2">
    <name type="scientific">Bergeyella zoohelcum</name>
    <dbReference type="NCBI Taxonomy" id="1015"/>
    <lineage>
        <taxon>Bacteria</taxon>
        <taxon>Pseudomonadati</taxon>
        <taxon>Bacteroidota</taxon>
        <taxon>Flavobacteriia</taxon>
        <taxon>Flavobacteriales</taxon>
        <taxon>Weeksellaceae</taxon>
        <taxon>Bergeyella</taxon>
    </lineage>
</organism>
<dbReference type="Pfam" id="PF11153">
    <property type="entry name" value="DUF2931"/>
    <property type="match status" value="1"/>
</dbReference>
<evidence type="ECO:0000313" key="2">
    <source>
        <dbReference type="Proteomes" id="UP000255515"/>
    </source>
</evidence>
<proteinExistence type="predicted"/>
<evidence type="ECO:0000313" key="1">
    <source>
        <dbReference type="EMBL" id="SUV52737.1"/>
    </source>
</evidence>
<reference evidence="1 2" key="1">
    <citation type="submission" date="2018-06" db="EMBL/GenBank/DDBJ databases">
        <authorList>
            <consortium name="Pathogen Informatics"/>
            <person name="Doyle S."/>
        </authorList>
    </citation>
    <scope>NUCLEOTIDE SEQUENCE [LARGE SCALE GENOMIC DNA]</scope>
    <source>
        <strain evidence="1 2">NCTC11661</strain>
    </source>
</reference>